<dbReference type="InterPro" id="IPR007214">
    <property type="entry name" value="YbaK/aa-tRNA-synth-assoc-dom"/>
</dbReference>
<protein>
    <recommendedName>
        <fullName evidence="3">proline--tRNA ligase</fullName>
        <ecNumber evidence="3">6.1.1.15</ecNumber>
    </recommendedName>
    <alternativeName>
        <fullName evidence="10">Prolyl-tRNA synthetase</fullName>
    </alternativeName>
</protein>
<evidence type="ECO:0000256" key="10">
    <source>
        <dbReference type="ARBA" id="ARBA00029731"/>
    </source>
</evidence>
<dbReference type="SUPFAM" id="SSF55681">
    <property type="entry name" value="Class II aaRS and biotin synthetases"/>
    <property type="match status" value="1"/>
</dbReference>
<dbReference type="Gene3D" id="3.30.930.10">
    <property type="entry name" value="Bira Bifunctional Protein, Domain 2"/>
    <property type="match status" value="2"/>
</dbReference>
<dbReference type="GO" id="GO:0005524">
    <property type="term" value="F:ATP binding"/>
    <property type="evidence" value="ECO:0007669"/>
    <property type="project" value="UniProtKB-KW"/>
</dbReference>
<evidence type="ECO:0000256" key="2">
    <source>
        <dbReference type="ARBA" id="ARBA00011738"/>
    </source>
</evidence>
<dbReference type="EMBL" id="VSSQ01014316">
    <property type="protein sequence ID" value="MPM53401.1"/>
    <property type="molecule type" value="Genomic_DNA"/>
</dbReference>
<comment type="subunit">
    <text evidence="2">Homodimer.</text>
</comment>
<dbReference type="InterPro" id="IPR045864">
    <property type="entry name" value="aa-tRNA-synth_II/BPL/LPL"/>
</dbReference>
<keyword evidence="9" id="KW-0030">Aminoacyl-tRNA synthetase</keyword>
<comment type="catalytic activity">
    <reaction evidence="11">
        <text>tRNA(Pro) + L-proline + ATP = L-prolyl-tRNA(Pro) + AMP + diphosphate</text>
        <dbReference type="Rhea" id="RHEA:14305"/>
        <dbReference type="Rhea" id="RHEA-COMP:9700"/>
        <dbReference type="Rhea" id="RHEA-COMP:9702"/>
        <dbReference type="ChEBI" id="CHEBI:30616"/>
        <dbReference type="ChEBI" id="CHEBI:33019"/>
        <dbReference type="ChEBI" id="CHEBI:60039"/>
        <dbReference type="ChEBI" id="CHEBI:78442"/>
        <dbReference type="ChEBI" id="CHEBI:78532"/>
        <dbReference type="ChEBI" id="CHEBI:456215"/>
        <dbReference type="EC" id="6.1.1.15"/>
    </reaction>
</comment>
<keyword evidence="7" id="KW-0067">ATP-binding</keyword>
<sequence length="563" mass="63704">MKLKNSYFYTIRENVKDEDSNSGNLLVRAGMVKKSSSGVYMYMPLGLKILQNIQNIIREEMNRTDAQEVLMPSLIPEEVYEASGRRKGFGNSMFSLRDRFNKPFVLGPTHEELFAVAAGMKIRSYKDLPFNIYQFQNKFRDEPRPRFGLIRVREFIMKDAYSFDADEQGLHESYMKMFNAYKASFDRMHIKYTIVKADTGIMGGLLSEEFQALSPIGEDTLVICDNCHYSCNLEIAKCPEKGETQNEAYQQIQAIHTPHVGTIADVADYLQLPHDQFVKTLIYMIDDQPVACLVRGNRDVNEVKLQKLFKATKIELADLATVEKVTNAKVGFAGPVGITIPVIMDNEIRGMRNFIVGANKTDYHFINTNLHDFTPTKIADIRLIQENDVCSECGHPIHFEKGIEIGNTFKLGTKYSKAMNLAYLDQNNQLQDVWMGSYGIGPGRCMAALAEQSYDEKGLIWPLDIAPFKVCIVVININDELQLKTGNSLYDSLNKMGIETILDDRDERAGVKFNDMDLIGIPIRITIGKALADQQVEIKERQSAETVKIPLANCLAYIQQLIG</sequence>
<keyword evidence="5 13" id="KW-0436">Ligase</keyword>
<dbReference type="Gene3D" id="3.40.50.800">
    <property type="entry name" value="Anticodon-binding domain"/>
    <property type="match status" value="1"/>
</dbReference>
<evidence type="ECO:0000256" key="9">
    <source>
        <dbReference type="ARBA" id="ARBA00023146"/>
    </source>
</evidence>
<evidence type="ECO:0000256" key="7">
    <source>
        <dbReference type="ARBA" id="ARBA00022840"/>
    </source>
</evidence>
<dbReference type="GO" id="GO:0006433">
    <property type="term" value="P:prolyl-tRNA aminoacylation"/>
    <property type="evidence" value="ECO:0007669"/>
    <property type="project" value="InterPro"/>
</dbReference>
<dbReference type="AlphaFoldDB" id="A0A645AM47"/>
<dbReference type="InterPro" id="IPR002316">
    <property type="entry name" value="Pro-tRNA-ligase_IIa"/>
</dbReference>
<comment type="caution">
    <text evidence="13">The sequence shown here is derived from an EMBL/GenBank/DDBJ whole genome shotgun (WGS) entry which is preliminary data.</text>
</comment>
<dbReference type="InterPro" id="IPR006195">
    <property type="entry name" value="aa-tRNA-synth_II"/>
</dbReference>
<feature type="domain" description="Aminoacyl-transfer RNA synthetases class-II family profile" evidence="12">
    <location>
        <begin position="38"/>
        <end position="462"/>
    </location>
</feature>
<accession>A0A645AM47</accession>
<dbReference type="InterPro" id="IPR036754">
    <property type="entry name" value="YbaK/aa-tRNA-synt-asso_dom_sf"/>
</dbReference>
<dbReference type="PANTHER" id="PTHR42753">
    <property type="entry name" value="MITOCHONDRIAL RIBOSOME PROTEIN L39/PROLYL-TRNA LIGASE FAMILY MEMBER"/>
    <property type="match status" value="1"/>
</dbReference>
<dbReference type="NCBIfam" id="TIGR00409">
    <property type="entry name" value="proS_fam_II"/>
    <property type="match status" value="1"/>
</dbReference>
<dbReference type="CDD" id="cd04334">
    <property type="entry name" value="ProRS-INS"/>
    <property type="match status" value="1"/>
</dbReference>
<name>A0A645AM47_9ZZZZ</name>
<dbReference type="Pfam" id="PF03129">
    <property type="entry name" value="HGTP_anticodon"/>
    <property type="match status" value="1"/>
</dbReference>
<dbReference type="GO" id="GO:0004827">
    <property type="term" value="F:proline-tRNA ligase activity"/>
    <property type="evidence" value="ECO:0007669"/>
    <property type="project" value="UniProtKB-EC"/>
</dbReference>
<keyword evidence="8" id="KW-0648">Protein biosynthesis</keyword>
<dbReference type="SUPFAM" id="SSF52954">
    <property type="entry name" value="Class II aaRS ABD-related"/>
    <property type="match status" value="1"/>
</dbReference>
<keyword evidence="6" id="KW-0547">Nucleotide-binding</keyword>
<dbReference type="InterPro" id="IPR004154">
    <property type="entry name" value="Anticodon-bd"/>
</dbReference>
<proteinExistence type="inferred from homology"/>
<evidence type="ECO:0000313" key="13">
    <source>
        <dbReference type="EMBL" id="MPM53401.1"/>
    </source>
</evidence>
<dbReference type="EC" id="6.1.1.15" evidence="3"/>
<evidence type="ECO:0000259" key="12">
    <source>
        <dbReference type="PROSITE" id="PS50862"/>
    </source>
</evidence>
<evidence type="ECO:0000256" key="6">
    <source>
        <dbReference type="ARBA" id="ARBA00022741"/>
    </source>
</evidence>
<evidence type="ECO:0000256" key="11">
    <source>
        <dbReference type="ARBA" id="ARBA00047671"/>
    </source>
</evidence>
<dbReference type="CDD" id="cd00861">
    <property type="entry name" value="ProRS_anticodon_short"/>
    <property type="match status" value="1"/>
</dbReference>
<dbReference type="SUPFAM" id="SSF55826">
    <property type="entry name" value="YbaK/ProRS associated domain"/>
    <property type="match status" value="1"/>
</dbReference>
<evidence type="ECO:0000256" key="5">
    <source>
        <dbReference type="ARBA" id="ARBA00022598"/>
    </source>
</evidence>
<dbReference type="PROSITE" id="PS50862">
    <property type="entry name" value="AA_TRNA_LIGASE_II"/>
    <property type="match status" value="1"/>
</dbReference>
<dbReference type="InterPro" id="IPR044140">
    <property type="entry name" value="ProRS_anticodon_short"/>
</dbReference>
<dbReference type="Pfam" id="PF04073">
    <property type="entry name" value="tRNA_edit"/>
    <property type="match status" value="1"/>
</dbReference>
<dbReference type="GO" id="GO:0002161">
    <property type="term" value="F:aminoacyl-tRNA deacylase activity"/>
    <property type="evidence" value="ECO:0007669"/>
    <property type="project" value="InterPro"/>
</dbReference>
<dbReference type="NCBIfam" id="NF006625">
    <property type="entry name" value="PRK09194.1"/>
    <property type="match status" value="1"/>
</dbReference>
<reference evidence="13" key="1">
    <citation type="submission" date="2019-08" db="EMBL/GenBank/DDBJ databases">
        <authorList>
            <person name="Kucharzyk K."/>
            <person name="Murdoch R.W."/>
            <person name="Higgins S."/>
            <person name="Loffler F."/>
        </authorList>
    </citation>
    <scope>NUCLEOTIDE SEQUENCE</scope>
</reference>
<dbReference type="InterPro" id="IPR002314">
    <property type="entry name" value="aa-tRNA-synt_IIb"/>
</dbReference>
<evidence type="ECO:0000256" key="8">
    <source>
        <dbReference type="ARBA" id="ARBA00022917"/>
    </source>
</evidence>
<dbReference type="InterPro" id="IPR023717">
    <property type="entry name" value="Pro-tRNA-Synthase_IIa_type1"/>
</dbReference>
<evidence type="ECO:0000256" key="3">
    <source>
        <dbReference type="ARBA" id="ARBA00012831"/>
    </source>
</evidence>
<comment type="subcellular location">
    <subcellularLocation>
        <location evidence="1">Cytoplasm</location>
    </subcellularLocation>
</comment>
<dbReference type="PANTHER" id="PTHR42753:SF2">
    <property type="entry name" value="PROLINE--TRNA LIGASE"/>
    <property type="match status" value="1"/>
</dbReference>
<organism evidence="13">
    <name type="scientific">bioreactor metagenome</name>
    <dbReference type="NCBI Taxonomy" id="1076179"/>
    <lineage>
        <taxon>unclassified sequences</taxon>
        <taxon>metagenomes</taxon>
        <taxon>ecological metagenomes</taxon>
    </lineage>
</organism>
<gene>
    <name evidence="13" type="primary">proS_32</name>
    <name evidence="13" type="ORF">SDC9_100169</name>
</gene>
<dbReference type="PRINTS" id="PR01046">
    <property type="entry name" value="TRNASYNTHPRO"/>
</dbReference>
<dbReference type="InterPro" id="IPR036621">
    <property type="entry name" value="Anticodon-bd_dom_sf"/>
</dbReference>
<dbReference type="InterPro" id="IPR004500">
    <property type="entry name" value="Pro-tRNA-synth_IIa_bac-type"/>
</dbReference>
<keyword evidence="4" id="KW-0963">Cytoplasm</keyword>
<evidence type="ECO:0000256" key="1">
    <source>
        <dbReference type="ARBA" id="ARBA00004496"/>
    </source>
</evidence>
<dbReference type="HAMAP" id="MF_01569">
    <property type="entry name" value="Pro_tRNA_synth_type1"/>
    <property type="match status" value="1"/>
</dbReference>
<dbReference type="Pfam" id="PF00587">
    <property type="entry name" value="tRNA-synt_2b"/>
    <property type="match status" value="1"/>
</dbReference>
<dbReference type="GO" id="GO:0005829">
    <property type="term" value="C:cytosol"/>
    <property type="evidence" value="ECO:0007669"/>
    <property type="project" value="TreeGrafter"/>
</dbReference>
<dbReference type="InterPro" id="IPR050062">
    <property type="entry name" value="Pro-tRNA_synthetase"/>
</dbReference>
<evidence type="ECO:0000256" key="4">
    <source>
        <dbReference type="ARBA" id="ARBA00022490"/>
    </source>
</evidence>